<dbReference type="SUPFAM" id="SSF103473">
    <property type="entry name" value="MFS general substrate transporter"/>
    <property type="match status" value="1"/>
</dbReference>
<dbReference type="InterPro" id="IPR029063">
    <property type="entry name" value="SAM-dependent_MTases_sf"/>
</dbReference>
<keyword evidence="1" id="KW-0812">Transmembrane</keyword>
<feature type="transmembrane region" description="Helical" evidence="1">
    <location>
        <begin position="30"/>
        <end position="51"/>
    </location>
</feature>
<dbReference type="EMBL" id="DF820469">
    <property type="protein sequence ID" value="GAK58987.1"/>
    <property type="molecule type" value="Genomic_DNA"/>
</dbReference>
<protein>
    <submittedName>
        <fullName evidence="2">Spermidine synthase-like protein</fullName>
    </submittedName>
</protein>
<feature type="transmembrane region" description="Helical" evidence="1">
    <location>
        <begin position="188"/>
        <end position="209"/>
    </location>
</feature>
<keyword evidence="1" id="KW-1133">Transmembrane helix</keyword>
<dbReference type="AlphaFoldDB" id="A0A081C332"/>
<proteinExistence type="predicted"/>
<reference evidence="2" key="1">
    <citation type="journal article" date="2015" name="PeerJ">
        <title>First genomic representation of candidate bacterial phylum KSB3 points to enhanced environmental sensing as a trigger of wastewater bulking.</title>
        <authorList>
            <person name="Sekiguchi Y."/>
            <person name="Ohashi A."/>
            <person name="Parks D.H."/>
            <person name="Yamauchi T."/>
            <person name="Tyson G.W."/>
            <person name="Hugenholtz P."/>
        </authorList>
    </citation>
    <scope>NUCLEOTIDE SEQUENCE [LARGE SCALE GENOMIC DNA]</scope>
</reference>
<evidence type="ECO:0000313" key="2">
    <source>
        <dbReference type="EMBL" id="GAK58987.1"/>
    </source>
</evidence>
<evidence type="ECO:0000313" key="3">
    <source>
        <dbReference type="Proteomes" id="UP000030661"/>
    </source>
</evidence>
<gene>
    <name evidence="2" type="ORF">U27_05962</name>
</gene>
<feature type="transmembrane region" description="Helical" evidence="1">
    <location>
        <begin position="163"/>
        <end position="181"/>
    </location>
</feature>
<dbReference type="Gene3D" id="3.40.50.150">
    <property type="entry name" value="Vaccinia Virus protein VP39"/>
    <property type="match status" value="1"/>
</dbReference>
<feature type="transmembrane region" description="Helical" evidence="1">
    <location>
        <begin position="795"/>
        <end position="816"/>
    </location>
</feature>
<sequence length="820" mass="92758">MLFSIFFISMAILAYEICLMRIFAITQWHHFAYMIISIALLGFGASGTVISLCRSRFKNHFFFYYRGFSGLFPLTILLSYVLSQQIRFNPFEIVWNPRQIYAIVAYYLVLFVPFFLAAMCLGLVFIRYPEHIGWFYGANLLGSGCGVLVVVGCLMLWHPVLVLYNIIAVAMIGMSMGWIGFPGKRSMALPSMSMLLIWLGIFSLLWISLKTDPLRLRQTMRISEYKGLSMAQHFPDARILTESVSPLGVVHTVSSPIIRHAPGISLNYAGEIPSQIGLFVDSEQAGAISSAKHLEYLDFLTSTLVYHVRPAVSALILGAGGGTDVFNALNHGMKTIDAVELNPDIIDLVQHRFAAWTAGLYSRPEVRIINQEARGFVEAASSRYDTIHISLLDAFGSSAAGVYALHENYLYTVEAMQRYYSCLTPDGILSITRWVKFPPRDSIKLFATAIEALETLHVPHPSKHIVSIRSWATNTLLVSASPFTPEEISIIRTFCQERSFDPNYFHGMKDYEANRYNQLPSPEHFRAMQAILFGDREKFYASYPYYVRPARDHRPYFFNFFTWKHFSTFLETMENGLIPFIEWGYLVLIGTLLQAIIVSLFLILLPLFVLRKKKQTCRFRVAIILYFTCLGLGYLFIEMVCIQQFSLFLAHPTSAASVVIASFLMFSGCGSLFWAAIIEKRKQTYSVHAEETLSHFESHKRLFLLAIIGIVICLILYISGLSNVFGECSRWNYTFKVFLIVILIAPLAFCLGIPFPLGLRSLRQQADELVPWAYGINGYASVLSSLIATCLAVSFGFQIVMLLALFLYLLAAGIFYEIMD</sequence>
<feature type="transmembrane region" description="Helical" evidence="1">
    <location>
        <begin position="622"/>
        <end position="649"/>
    </location>
</feature>
<evidence type="ECO:0000256" key="1">
    <source>
        <dbReference type="SAM" id="Phobius"/>
    </source>
</evidence>
<dbReference type="Pfam" id="PF01564">
    <property type="entry name" value="Spermine_synth"/>
    <property type="match status" value="1"/>
</dbReference>
<feature type="transmembrane region" description="Helical" evidence="1">
    <location>
        <begin position="133"/>
        <end position="157"/>
    </location>
</feature>
<feature type="transmembrane region" description="Helical" evidence="1">
    <location>
        <begin position="769"/>
        <end position="789"/>
    </location>
</feature>
<feature type="transmembrane region" description="Helical" evidence="1">
    <location>
        <begin position="63"/>
        <end position="83"/>
    </location>
</feature>
<name>A0A081C332_VECG1</name>
<dbReference type="HOGENOM" id="CLU_018383_0_0_0"/>
<dbReference type="eggNOG" id="COG4262">
    <property type="taxonomic scope" value="Bacteria"/>
</dbReference>
<keyword evidence="1" id="KW-0472">Membrane</keyword>
<keyword evidence="3" id="KW-1185">Reference proteome</keyword>
<dbReference type="STRING" id="1499967.U27_05962"/>
<accession>A0A081C332</accession>
<feature type="transmembrane region" description="Helical" evidence="1">
    <location>
        <begin position="702"/>
        <end position="725"/>
    </location>
</feature>
<feature type="transmembrane region" description="Helical" evidence="1">
    <location>
        <begin position="103"/>
        <end position="126"/>
    </location>
</feature>
<feature type="transmembrane region" description="Helical" evidence="1">
    <location>
        <begin position="655"/>
        <end position="677"/>
    </location>
</feature>
<dbReference type="InterPro" id="IPR036259">
    <property type="entry name" value="MFS_trans_sf"/>
</dbReference>
<organism evidence="2">
    <name type="scientific">Vecturithrix granuli</name>
    <dbReference type="NCBI Taxonomy" id="1499967"/>
    <lineage>
        <taxon>Bacteria</taxon>
        <taxon>Candidatus Moduliflexota</taxon>
        <taxon>Candidatus Vecturitrichia</taxon>
        <taxon>Candidatus Vecturitrichales</taxon>
        <taxon>Candidatus Vecturitrichaceae</taxon>
        <taxon>Candidatus Vecturithrix</taxon>
    </lineage>
</organism>
<feature type="transmembrane region" description="Helical" evidence="1">
    <location>
        <begin position="737"/>
        <end position="757"/>
    </location>
</feature>
<dbReference type="SUPFAM" id="SSF53335">
    <property type="entry name" value="S-adenosyl-L-methionine-dependent methyltransferases"/>
    <property type="match status" value="1"/>
</dbReference>
<feature type="transmembrane region" description="Helical" evidence="1">
    <location>
        <begin position="583"/>
        <end position="610"/>
    </location>
</feature>
<dbReference type="Proteomes" id="UP000030661">
    <property type="component" value="Unassembled WGS sequence"/>
</dbReference>